<organism evidence="5 7">
    <name type="scientific">Streptomyces gougerotii</name>
    <dbReference type="NCBI Taxonomy" id="53448"/>
    <lineage>
        <taxon>Bacteria</taxon>
        <taxon>Bacillati</taxon>
        <taxon>Actinomycetota</taxon>
        <taxon>Actinomycetes</taxon>
        <taxon>Kitasatosporales</taxon>
        <taxon>Streptomycetaceae</taxon>
        <taxon>Streptomyces</taxon>
        <taxon>Streptomyces diastaticus group</taxon>
    </lineage>
</organism>
<sequence length="136" mass="14964">MRPKASMGDGAPMTSRVRHITLDSHDPYRQGQFWAQALGGRVSDEDFPGDPEALVLSEGAVLLFVTVPETKTLKNRVHLDLQPEDRTRDEEVARLLGLGARLVDDRRRPDGRGFAVLADPEGNEFCVEPSAAERAA</sequence>
<dbReference type="Gene3D" id="3.10.180.10">
    <property type="entry name" value="2,3-Dihydroxybiphenyl 1,2-Dioxygenase, domain 1"/>
    <property type="match status" value="1"/>
</dbReference>
<reference evidence="2 6" key="2">
    <citation type="submission" date="2020-02" db="EMBL/GenBank/DDBJ databases">
        <title>Whole genome shotgun sequence of Streptomyces gougerotii NBRC 13043.</title>
        <authorList>
            <person name="Ichikawa N."/>
            <person name="Komaki H."/>
            <person name="Tamura T."/>
        </authorList>
    </citation>
    <scope>NUCLEOTIDE SEQUENCE [LARGE SCALE GENOMIC DNA]</scope>
    <source>
        <strain evidence="2 6">NBRC 13043</strain>
    </source>
</reference>
<protein>
    <submittedName>
        <fullName evidence="5">Glyoxalase</fullName>
    </submittedName>
</protein>
<dbReference type="PANTHER" id="PTHR35908:SF1">
    <property type="entry name" value="CONSERVED PROTEIN"/>
    <property type="match status" value="1"/>
</dbReference>
<dbReference type="Pfam" id="PF18029">
    <property type="entry name" value="Glyoxalase_6"/>
    <property type="match status" value="1"/>
</dbReference>
<reference evidence="5" key="3">
    <citation type="submission" date="2020-09" db="EMBL/GenBank/DDBJ databases">
        <authorList>
            <person name="Sun Q."/>
            <person name="Ohkuma M."/>
        </authorList>
    </citation>
    <scope>NUCLEOTIDE SEQUENCE</scope>
    <source>
        <strain evidence="5">JCM 4136</strain>
    </source>
</reference>
<dbReference type="AlphaFoldDB" id="A0A6A0CQ93"/>
<comment type="caution">
    <text evidence="5">The sequence shown here is derived from an EMBL/GenBank/DDBJ whole genome shotgun (WGS) entry which is preliminary data.</text>
</comment>
<evidence type="ECO:0000313" key="6">
    <source>
        <dbReference type="Proteomes" id="UP000480804"/>
    </source>
</evidence>
<keyword evidence="6" id="KW-1185">Reference proteome</keyword>
<dbReference type="Proteomes" id="UP000480804">
    <property type="component" value="Unassembled WGS sequence"/>
</dbReference>
<dbReference type="PANTHER" id="PTHR35908">
    <property type="entry name" value="HYPOTHETICAL FUSION PROTEIN"/>
    <property type="match status" value="1"/>
</dbReference>
<evidence type="ECO:0000313" key="3">
    <source>
        <dbReference type="EMBL" id="GFH76434.1"/>
    </source>
</evidence>
<dbReference type="InterPro" id="IPR041581">
    <property type="entry name" value="Glyoxalase_6"/>
</dbReference>
<proteinExistence type="predicted"/>
<dbReference type="CDD" id="cd06587">
    <property type="entry name" value="VOC"/>
    <property type="match status" value="1"/>
</dbReference>
<evidence type="ECO:0000313" key="7">
    <source>
        <dbReference type="Proteomes" id="UP000660975"/>
    </source>
</evidence>
<dbReference type="SUPFAM" id="SSF54593">
    <property type="entry name" value="Glyoxalase/Bleomycin resistance protein/Dihydroxybiphenyl dioxygenase"/>
    <property type="match status" value="1"/>
</dbReference>
<dbReference type="EMBL" id="BMSC01000006">
    <property type="protein sequence ID" value="GGU70078.1"/>
    <property type="molecule type" value="Genomic_DNA"/>
</dbReference>
<evidence type="ECO:0000313" key="4">
    <source>
        <dbReference type="EMBL" id="GFH78320.1"/>
    </source>
</evidence>
<evidence type="ECO:0000259" key="1">
    <source>
        <dbReference type="Pfam" id="PF18029"/>
    </source>
</evidence>
<evidence type="ECO:0000313" key="5">
    <source>
        <dbReference type="EMBL" id="GGU70078.1"/>
    </source>
</evidence>
<dbReference type="EMBL" id="BLLO01000012">
    <property type="protein sequence ID" value="GFH76423.1"/>
    <property type="molecule type" value="Genomic_DNA"/>
</dbReference>
<dbReference type="EMBL" id="BLLO01000012">
    <property type="protein sequence ID" value="GFH76434.1"/>
    <property type="molecule type" value="Genomic_DNA"/>
</dbReference>
<dbReference type="EMBL" id="BLLO01000017">
    <property type="protein sequence ID" value="GFH78320.1"/>
    <property type="molecule type" value="Genomic_DNA"/>
</dbReference>
<accession>A0A6A0CQ93</accession>
<gene>
    <name evidence="5" type="ORF">GCM10010227_25120</name>
    <name evidence="2" type="ORF">Sgou_10930</name>
    <name evidence="3" type="ORF">Sgou_11040</name>
    <name evidence="4" type="ORF">Sgou_29900</name>
</gene>
<reference evidence="5" key="1">
    <citation type="journal article" date="2014" name="Int. J. Syst. Evol. Microbiol.">
        <title>Complete genome sequence of Corynebacterium casei LMG S-19264T (=DSM 44701T), isolated from a smear-ripened cheese.</title>
        <authorList>
            <consortium name="US DOE Joint Genome Institute (JGI-PGF)"/>
            <person name="Walter F."/>
            <person name="Albersmeier A."/>
            <person name="Kalinowski J."/>
            <person name="Ruckert C."/>
        </authorList>
    </citation>
    <scope>NUCLEOTIDE SEQUENCE</scope>
    <source>
        <strain evidence="5">JCM 4136</strain>
    </source>
</reference>
<feature type="domain" description="Glyoxalase-like" evidence="1">
    <location>
        <begin position="19"/>
        <end position="127"/>
    </location>
</feature>
<dbReference type="InterPro" id="IPR029068">
    <property type="entry name" value="Glyas_Bleomycin-R_OHBP_Dase"/>
</dbReference>
<evidence type="ECO:0000313" key="2">
    <source>
        <dbReference type="EMBL" id="GFH76423.1"/>
    </source>
</evidence>
<name>A0A6A0CQ93_9ACTN</name>
<dbReference type="Proteomes" id="UP000660975">
    <property type="component" value="Unassembled WGS sequence"/>
</dbReference>